<dbReference type="EMBL" id="BKZW01000002">
    <property type="protein sequence ID" value="GER89959.1"/>
    <property type="molecule type" value="Genomic_DNA"/>
</dbReference>
<dbReference type="Proteomes" id="UP000326912">
    <property type="component" value="Unassembled WGS sequence"/>
</dbReference>
<reference evidence="2 3" key="1">
    <citation type="submission" date="2019-10" db="EMBL/GenBank/DDBJ databases">
        <title>Dictyobacter vulcani sp. nov., within the class Ktedonobacteria, isolated from soil of volcanic Mt. Zao.</title>
        <authorList>
            <person name="Zheng Y."/>
            <person name="Wang C.M."/>
            <person name="Sakai Y."/>
            <person name="Abe K."/>
            <person name="Yokota A."/>
            <person name="Yabe S."/>
        </authorList>
    </citation>
    <scope>NUCLEOTIDE SEQUENCE [LARGE SCALE GENOMIC DNA]</scope>
    <source>
        <strain evidence="2 3">W12</strain>
    </source>
</reference>
<protein>
    <recommendedName>
        <fullName evidence="1">TIR domain-containing protein</fullName>
    </recommendedName>
</protein>
<sequence>MVMRPQQPLALFMSYSQKDEAFKQEFEDYLVNFQQAQLISGWAERQVQPGIDWSQVIDARLATAQIFLLFLSPSMLSSGYCSGAEFREAWQRRNAGDVHMIPISLHFVDLTGHSLGSIQHIPRGAKPVSSWPRRSEAWAAIYQDIRRVIQHYQSNH</sequence>
<dbReference type="SMART" id="SM00255">
    <property type="entry name" value="TIR"/>
    <property type="match status" value="1"/>
</dbReference>
<name>A0A5J4KV35_9CHLR</name>
<dbReference type="GO" id="GO:0007165">
    <property type="term" value="P:signal transduction"/>
    <property type="evidence" value="ECO:0007669"/>
    <property type="project" value="InterPro"/>
</dbReference>
<keyword evidence="3" id="KW-1185">Reference proteome</keyword>
<dbReference type="AlphaFoldDB" id="A0A5J4KV35"/>
<dbReference type="Gene3D" id="3.40.50.10140">
    <property type="entry name" value="Toll/interleukin-1 receptor homology (TIR) domain"/>
    <property type="match status" value="1"/>
</dbReference>
<feature type="domain" description="TIR" evidence="1">
    <location>
        <begin position="7"/>
        <end position="149"/>
    </location>
</feature>
<gene>
    <name evidence="2" type="ORF">KDW_41210</name>
</gene>
<dbReference type="RefSeq" id="WP_151757756.1">
    <property type="nucleotide sequence ID" value="NZ_BKZW01000002.1"/>
</dbReference>
<evidence type="ECO:0000313" key="2">
    <source>
        <dbReference type="EMBL" id="GER89959.1"/>
    </source>
</evidence>
<dbReference type="SUPFAM" id="SSF52200">
    <property type="entry name" value="Toll/Interleukin receptor TIR domain"/>
    <property type="match status" value="1"/>
</dbReference>
<comment type="caution">
    <text evidence="2">The sequence shown here is derived from an EMBL/GenBank/DDBJ whole genome shotgun (WGS) entry which is preliminary data.</text>
</comment>
<dbReference type="InterPro" id="IPR000157">
    <property type="entry name" value="TIR_dom"/>
</dbReference>
<evidence type="ECO:0000313" key="3">
    <source>
        <dbReference type="Proteomes" id="UP000326912"/>
    </source>
</evidence>
<dbReference type="Pfam" id="PF13676">
    <property type="entry name" value="TIR_2"/>
    <property type="match status" value="1"/>
</dbReference>
<evidence type="ECO:0000259" key="1">
    <source>
        <dbReference type="PROSITE" id="PS50104"/>
    </source>
</evidence>
<accession>A0A5J4KV35</accession>
<proteinExistence type="predicted"/>
<dbReference type="PROSITE" id="PS50104">
    <property type="entry name" value="TIR"/>
    <property type="match status" value="1"/>
</dbReference>
<organism evidence="2 3">
    <name type="scientific">Dictyobacter vulcani</name>
    <dbReference type="NCBI Taxonomy" id="2607529"/>
    <lineage>
        <taxon>Bacteria</taxon>
        <taxon>Bacillati</taxon>
        <taxon>Chloroflexota</taxon>
        <taxon>Ktedonobacteria</taxon>
        <taxon>Ktedonobacterales</taxon>
        <taxon>Dictyobacteraceae</taxon>
        <taxon>Dictyobacter</taxon>
    </lineage>
</organism>
<dbReference type="InterPro" id="IPR035897">
    <property type="entry name" value="Toll_tir_struct_dom_sf"/>
</dbReference>